<dbReference type="AlphaFoldDB" id="A0A845DBC7"/>
<comment type="caution">
    <text evidence="1">The sequence shown here is derived from an EMBL/GenBank/DDBJ whole genome shotgun (WGS) entry which is preliminary data.</text>
</comment>
<dbReference type="EMBL" id="VXOY01000003">
    <property type="protein sequence ID" value="MYE37934.1"/>
    <property type="molecule type" value="Genomic_DNA"/>
</dbReference>
<dbReference type="Proteomes" id="UP000449092">
    <property type="component" value="Unassembled WGS sequence"/>
</dbReference>
<organism evidence="1 2">
    <name type="scientific">Candidatus Spechtbacteria bacterium SB0662_bin_43</name>
    <dbReference type="NCBI Taxonomy" id="2604897"/>
    <lineage>
        <taxon>Bacteria</taxon>
        <taxon>Candidatus Spechtiibacteriota</taxon>
    </lineage>
</organism>
<protein>
    <submittedName>
        <fullName evidence="1">Uncharacterized protein</fullName>
    </submittedName>
</protein>
<accession>A0A845DBC7</accession>
<gene>
    <name evidence="1" type="ORF">F4X82_00215</name>
</gene>
<evidence type="ECO:0000313" key="1">
    <source>
        <dbReference type="EMBL" id="MYE37934.1"/>
    </source>
</evidence>
<proteinExistence type="predicted"/>
<evidence type="ECO:0000313" key="2">
    <source>
        <dbReference type="Proteomes" id="UP000449092"/>
    </source>
</evidence>
<sequence>MDIKTLLTQDEQKIIYYKDIMVKHIPCTVCHSPIRNIFTYSSQTGYKHFIQTDKGTILQSTKHPTERIVRCSDCYNSWYHGAGGLLKRNIPKYSSQVRYA</sequence>
<name>A0A845DBC7_9BACT</name>
<reference evidence="1 2" key="1">
    <citation type="submission" date="2019-09" db="EMBL/GenBank/DDBJ databases">
        <title>Characterisation of the sponge microbiome using genome-centric metagenomics.</title>
        <authorList>
            <person name="Engelberts J.P."/>
            <person name="Robbins S.J."/>
            <person name="De Goeij J.M."/>
            <person name="Aranda M."/>
            <person name="Bell S.C."/>
            <person name="Webster N.S."/>
        </authorList>
    </citation>
    <scope>NUCLEOTIDE SEQUENCE [LARGE SCALE GENOMIC DNA]</scope>
    <source>
        <strain evidence="1">SB0662_bin_43</strain>
    </source>
</reference>